<accession>A0ABD5XMJ1</accession>
<evidence type="ECO:0000256" key="1">
    <source>
        <dbReference type="ARBA" id="ARBA00023015"/>
    </source>
</evidence>
<name>A0ABD5XMJ1_9EURY</name>
<dbReference type="RefSeq" id="WP_390246329.1">
    <property type="nucleotide sequence ID" value="NZ_JBHTAB010000009.1"/>
</dbReference>
<comment type="caution">
    <text evidence="5">The sequence shown here is derived from an EMBL/GenBank/DDBJ whole genome shotgun (WGS) entry which is preliminary data.</text>
</comment>
<dbReference type="InterPro" id="IPR011991">
    <property type="entry name" value="ArsR-like_HTH"/>
</dbReference>
<dbReference type="AlphaFoldDB" id="A0ABD5XMJ1"/>
<feature type="domain" description="HTH arsR-type" evidence="4">
    <location>
        <begin position="1"/>
        <end position="85"/>
    </location>
</feature>
<organism evidence="5 6">
    <name type="scientific">Haloferax chudinovii</name>
    <dbReference type="NCBI Taxonomy" id="1109010"/>
    <lineage>
        <taxon>Archaea</taxon>
        <taxon>Methanobacteriati</taxon>
        <taxon>Methanobacteriota</taxon>
        <taxon>Stenosarchaea group</taxon>
        <taxon>Halobacteria</taxon>
        <taxon>Halobacteriales</taxon>
        <taxon>Haloferacaceae</taxon>
        <taxon>Haloferax</taxon>
    </lineage>
</organism>
<dbReference type="PRINTS" id="PR00778">
    <property type="entry name" value="HTHARSR"/>
</dbReference>
<dbReference type="InterPro" id="IPR001845">
    <property type="entry name" value="HTH_ArsR_DNA-bd_dom"/>
</dbReference>
<dbReference type="PANTHER" id="PTHR33154">
    <property type="entry name" value="TRANSCRIPTIONAL REGULATOR, ARSR FAMILY"/>
    <property type="match status" value="1"/>
</dbReference>
<evidence type="ECO:0000256" key="3">
    <source>
        <dbReference type="ARBA" id="ARBA00023163"/>
    </source>
</evidence>
<proteinExistence type="predicted"/>
<evidence type="ECO:0000259" key="4">
    <source>
        <dbReference type="PROSITE" id="PS50987"/>
    </source>
</evidence>
<dbReference type="SMART" id="SM00418">
    <property type="entry name" value="HTH_ARSR"/>
    <property type="match status" value="1"/>
</dbReference>
<dbReference type="GO" id="GO:0003677">
    <property type="term" value="F:DNA binding"/>
    <property type="evidence" value="ECO:0007669"/>
    <property type="project" value="UniProtKB-KW"/>
</dbReference>
<dbReference type="CDD" id="cd00090">
    <property type="entry name" value="HTH_ARSR"/>
    <property type="match status" value="1"/>
</dbReference>
<keyword evidence="6" id="KW-1185">Reference proteome</keyword>
<dbReference type="PROSITE" id="PS50987">
    <property type="entry name" value="HTH_ARSR_2"/>
    <property type="match status" value="1"/>
</dbReference>
<sequence length="97" mass="11069">MNPLELLGSKARLSIFRALSRRDMYVSELMEEVGMDGKTATHHLEVLEEAGIVTARMEGRRKYYTLIREVDLTVSPSPRREFRIQFPAVPEQSGDST</sequence>
<dbReference type="EMBL" id="JBHTAB010000009">
    <property type="protein sequence ID" value="MFC7130774.1"/>
    <property type="molecule type" value="Genomic_DNA"/>
</dbReference>
<dbReference type="InterPro" id="IPR036390">
    <property type="entry name" value="WH_DNA-bd_sf"/>
</dbReference>
<dbReference type="PANTHER" id="PTHR33154:SF33">
    <property type="entry name" value="TRANSCRIPTIONAL REPRESSOR SDPR"/>
    <property type="match status" value="1"/>
</dbReference>
<dbReference type="Proteomes" id="UP001596460">
    <property type="component" value="Unassembled WGS sequence"/>
</dbReference>
<evidence type="ECO:0000313" key="6">
    <source>
        <dbReference type="Proteomes" id="UP001596460"/>
    </source>
</evidence>
<protein>
    <submittedName>
        <fullName evidence="5">Winged helix-turn-helix domain-containing protein</fullName>
    </submittedName>
</protein>
<evidence type="ECO:0000256" key="2">
    <source>
        <dbReference type="ARBA" id="ARBA00023125"/>
    </source>
</evidence>
<dbReference type="Gene3D" id="1.10.10.10">
    <property type="entry name" value="Winged helix-like DNA-binding domain superfamily/Winged helix DNA-binding domain"/>
    <property type="match status" value="1"/>
</dbReference>
<gene>
    <name evidence="5" type="ORF">ACFQI8_15445</name>
</gene>
<dbReference type="InterPro" id="IPR051081">
    <property type="entry name" value="HTH_MetalResp_TranReg"/>
</dbReference>
<dbReference type="InterPro" id="IPR036388">
    <property type="entry name" value="WH-like_DNA-bd_sf"/>
</dbReference>
<evidence type="ECO:0000313" key="5">
    <source>
        <dbReference type="EMBL" id="MFC7130774.1"/>
    </source>
</evidence>
<reference evidence="5 6" key="1">
    <citation type="journal article" date="2019" name="Int. J. Syst. Evol. Microbiol.">
        <title>The Global Catalogue of Microorganisms (GCM) 10K type strain sequencing project: providing services to taxonomists for standard genome sequencing and annotation.</title>
        <authorList>
            <consortium name="The Broad Institute Genomics Platform"/>
            <consortium name="The Broad Institute Genome Sequencing Center for Infectious Disease"/>
            <person name="Wu L."/>
            <person name="Ma J."/>
        </authorList>
    </citation>
    <scope>NUCLEOTIDE SEQUENCE [LARGE SCALE GENOMIC DNA]</scope>
    <source>
        <strain evidence="5 6">DSM 26526</strain>
    </source>
</reference>
<dbReference type="SUPFAM" id="SSF46785">
    <property type="entry name" value="Winged helix' DNA-binding domain"/>
    <property type="match status" value="1"/>
</dbReference>
<dbReference type="NCBIfam" id="NF033788">
    <property type="entry name" value="HTH_metalloreg"/>
    <property type="match status" value="1"/>
</dbReference>
<keyword evidence="1" id="KW-0805">Transcription regulation</keyword>
<keyword evidence="3" id="KW-0804">Transcription</keyword>
<keyword evidence="2" id="KW-0238">DNA-binding</keyword>
<dbReference type="Pfam" id="PF12840">
    <property type="entry name" value="HTH_20"/>
    <property type="match status" value="1"/>
</dbReference>